<dbReference type="GO" id="GO:0005975">
    <property type="term" value="P:carbohydrate metabolic process"/>
    <property type="evidence" value="ECO:0007669"/>
    <property type="project" value="UniProtKB-ARBA"/>
</dbReference>
<organism evidence="5 6">
    <name type="scientific">Paraflavitalea soli</name>
    <dbReference type="NCBI Taxonomy" id="2315862"/>
    <lineage>
        <taxon>Bacteria</taxon>
        <taxon>Pseudomonadati</taxon>
        <taxon>Bacteroidota</taxon>
        <taxon>Chitinophagia</taxon>
        <taxon>Chitinophagales</taxon>
        <taxon>Chitinophagaceae</taxon>
        <taxon>Paraflavitalea</taxon>
    </lineage>
</organism>
<feature type="chain" id="PRO_5017635397" evidence="1">
    <location>
        <begin position="33"/>
        <end position="3460"/>
    </location>
</feature>
<dbReference type="Gene3D" id="2.60.40.10">
    <property type="entry name" value="Immunoglobulins"/>
    <property type="match status" value="1"/>
</dbReference>
<feature type="domain" description="DUF8202" evidence="4">
    <location>
        <begin position="2443"/>
        <end position="2629"/>
    </location>
</feature>
<dbReference type="InterPro" id="IPR039448">
    <property type="entry name" value="Beta_helix"/>
</dbReference>
<feature type="domain" description="DUF8202" evidence="4">
    <location>
        <begin position="1221"/>
        <end position="1402"/>
    </location>
</feature>
<dbReference type="SUPFAM" id="SSF51126">
    <property type="entry name" value="Pectin lyase-like"/>
    <property type="match status" value="2"/>
</dbReference>
<accession>A0A3B7MPJ1</accession>
<evidence type="ECO:0000259" key="2">
    <source>
        <dbReference type="Pfam" id="PF13229"/>
    </source>
</evidence>
<dbReference type="NCBIfam" id="TIGR04183">
    <property type="entry name" value="Por_Secre_tail"/>
    <property type="match status" value="1"/>
</dbReference>
<dbReference type="RefSeq" id="WP_119049323.1">
    <property type="nucleotide sequence ID" value="NZ_CP032157.1"/>
</dbReference>
<name>A0A3B7MPJ1_9BACT</name>
<evidence type="ECO:0000313" key="5">
    <source>
        <dbReference type="EMBL" id="AXY73485.1"/>
    </source>
</evidence>
<dbReference type="Pfam" id="PF13229">
    <property type="entry name" value="Beta_helix"/>
    <property type="match status" value="1"/>
</dbReference>
<evidence type="ECO:0000256" key="1">
    <source>
        <dbReference type="SAM" id="SignalP"/>
    </source>
</evidence>
<evidence type="ECO:0000259" key="4">
    <source>
        <dbReference type="Pfam" id="PF26628"/>
    </source>
</evidence>
<dbReference type="OrthoDB" id="2582440at2"/>
<feature type="domain" description="Right handed beta helix" evidence="2">
    <location>
        <begin position="161"/>
        <end position="346"/>
    </location>
</feature>
<dbReference type="SUPFAM" id="SSF49899">
    <property type="entry name" value="Concanavalin A-like lectins/glucanases"/>
    <property type="match status" value="4"/>
</dbReference>
<dbReference type="EMBL" id="CP032157">
    <property type="protein sequence ID" value="AXY73485.1"/>
    <property type="molecule type" value="Genomic_DNA"/>
</dbReference>
<feature type="domain" description="DUF8202" evidence="4">
    <location>
        <begin position="2043"/>
        <end position="2226"/>
    </location>
</feature>
<gene>
    <name evidence="5" type="ORF">D3H65_05615</name>
</gene>
<dbReference type="Pfam" id="PF18962">
    <property type="entry name" value="Por_Secre_tail"/>
    <property type="match status" value="1"/>
</dbReference>
<dbReference type="InterPro" id="IPR011050">
    <property type="entry name" value="Pectin_lyase_fold/virulence"/>
</dbReference>
<dbReference type="InterPro" id="IPR013320">
    <property type="entry name" value="ConA-like_dom_sf"/>
</dbReference>
<dbReference type="InterPro" id="IPR006626">
    <property type="entry name" value="PbH1"/>
</dbReference>
<feature type="domain" description="DUF8202" evidence="4">
    <location>
        <begin position="2868"/>
        <end position="3058"/>
    </location>
</feature>
<dbReference type="InterPro" id="IPR026444">
    <property type="entry name" value="Secre_tail"/>
</dbReference>
<evidence type="ECO:0000313" key="6">
    <source>
        <dbReference type="Proteomes" id="UP000263900"/>
    </source>
</evidence>
<keyword evidence="1" id="KW-0732">Signal</keyword>
<dbReference type="KEGG" id="pseg:D3H65_05615"/>
<dbReference type="InterPro" id="IPR013783">
    <property type="entry name" value="Ig-like_fold"/>
</dbReference>
<feature type="domain" description="DUF8202" evidence="4">
    <location>
        <begin position="821"/>
        <end position="999"/>
    </location>
</feature>
<feature type="domain" description="Secretion system C-terminal sorting" evidence="3">
    <location>
        <begin position="3382"/>
        <end position="3459"/>
    </location>
</feature>
<dbReference type="Gene3D" id="2.60.120.200">
    <property type="match status" value="4"/>
</dbReference>
<dbReference type="Pfam" id="PF26628">
    <property type="entry name" value="DUF8202"/>
    <property type="match status" value="6"/>
</dbReference>
<protein>
    <submittedName>
        <fullName evidence="5">T9SS C-terminal target domain-containing protein</fullName>
    </submittedName>
</protein>
<feature type="domain" description="DUF8202" evidence="4">
    <location>
        <begin position="1632"/>
        <end position="1819"/>
    </location>
</feature>
<keyword evidence="6" id="KW-1185">Reference proteome</keyword>
<dbReference type="GO" id="GO:0004553">
    <property type="term" value="F:hydrolase activity, hydrolyzing O-glycosyl compounds"/>
    <property type="evidence" value="ECO:0007669"/>
    <property type="project" value="UniProtKB-ARBA"/>
</dbReference>
<evidence type="ECO:0000259" key="3">
    <source>
        <dbReference type="Pfam" id="PF18962"/>
    </source>
</evidence>
<dbReference type="SMART" id="SM00710">
    <property type="entry name" value="PbH1"/>
    <property type="match status" value="12"/>
</dbReference>
<proteinExistence type="predicted"/>
<dbReference type="Proteomes" id="UP000263900">
    <property type="component" value="Chromosome"/>
</dbReference>
<dbReference type="InterPro" id="IPR058515">
    <property type="entry name" value="DUF8202"/>
</dbReference>
<feature type="signal peptide" evidence="1">
    <location>
        <begin position="1"/>
        <end position="32"/>
    </location>
</feature>
<reference evidence="5 6" key="1">
    <citation type="submission" date="2018-09" db="EMBL/GenBank/DDBJ databases">
        <title>Genome sequencing of strain 6GH32-13.</title>
        <authorList>
            <person name="Weon H.-Y."/>
            <person name="Heo J."/>
            <person name="Kwon S.-W."/>
        </authorList>
    </citation>
    <scope>NUCLEOTIDE SEQUENCE [LARGE SCALE GENOMIC DNA]</scope>
    <source>
        <strain evidence="5 6">5GH32-13</strain>
    </source>
</reference>
<sequence>MKKRLPLFNTSHIVTCSFLSFILLLSTIQLHATDFFVTNGNNAGAGSLRQAITDANANASVPHNITFTVSGVINITSSLPTITRQVTIDGGSPGTVTISGPGGNNLIALFVLGTGSGGSTIRNLTMRNTGLEPIRLAVALNNITIENMVLTQTGVHYMNRGILANAAVTGLTIKNVTITGLEDKMQGIYLNGNATNVMIDGYKLSGGGGSSAAGIHVQGVANGLTLKNSIIDLDDPATNDDGDFGIFFATTANNITIDSSVFRDNERYGVYCGATVNNFTIKNSTFDNLDGWTRNCFVYFNNNTTNLTVDKNIFNAKYRTGTDDGDYGLWMRGGANQTVNILNNQFIDIDTMGIFVGNDPLTQNHDNILIKGNTFTRNGNGYVVSGGITILARNTTSDGGPVLITENTFSDNNGVSIMVRPGNTTSYVLPNFTISKNVIYNTKSTNGTVRAQYVDKVIITQNSIYNNQALGIELIAGGNCGYEGVTYTPQILSSVETGAGIYTVTVKMPAICGSGNCSLELFSNEAGIKGVGGQHYVTTLTGLGSGNRVLTGITGSFPEITAAPYGTWSATLRVNNNCGTSEFSNKKAIKANGPAGISNGIAVWLRGDDLSVANAEPTASGQVITGWEEFSGGGGPSATTVINNPLTKLNGINFNPVADMDGDGIRGILSGAPSWITTPTTTSVAVFNPFSISASGDRFYCLFSQAGSDHNVNTAQIEFYRTGNNINSYRGSTLLNPPITGTTGVKAFDRPGVFSSVTSATNHSSYYNGANMGSGNYSKGNFAISQWFVGVGWNTTNGWQNGAETDFAEVFTYNRVLTAIELQKVQSYMALKYGIAMKQNYVLSDGTQVWDVVANAAYSKEIAALVRDNVSVLHQKQAKAFQADEVISIAVGDELAATNKDNEDSVVNNRSVFMWGNDSASTAYSQAFTAGTYSSSRMVRKWKVQKINWADKDITIKVTGAKDNNYLLISTDPAFGTISQELKFNIDGTITVSTALLANGAYFTIGRQQKAPGGVSNGLDVWTKADEGVVKSGTNAISWEDQSPSMRLWTKVNANALTWGGIDMNYNPAIRFPGPGTPANYFTFTPQFTPTYTQGEIFSVQSSAINNVEGFPWQLGGTSGTTVLWYRHTSDNMYLHWGTNARRNFSYAPKNLALPVILNVNTAANSWTASLDGKVMSGPAAYTTSFTQQGTNNAIGVAYGSYFNGPLSEVIQYKRKLTATERQQVNSYMAIRYGITLDQTTPTNYLASDGITTMWKASDNAGFVSNIAGIGRDEIGSLYQKQSRSINTAASGNLIAVAVGDALAASNADNSDTILNNRSFLVWGDNNGATTYTTSVTGNNVTLRMPRVWKADKTNWATRNVTIKLHSSVANTYLLISNSDPTFGTIDQELLINPDSTITISSDLLPDGAYFTFGKQIVGPGYVNAGVQVWLRADDGVSTNDTWFDYSGNDADATQAVVANQPALTAAANNFNPAYRLNGTTHYMDVPYKAAFNGNVTVYTVHTQPVASGFRTPVSSRNSSGSVSKGWNYYRNVGVREFWTGTNAAAWSIQTGGATTLNVPEIIGLDATLGTGNAVKHIYSNGQTVGTVTNGTYITNTTAPLRIGAISDGPTLWWNGDIAETIVYNRVLAANERAHVESYLALKYGITLNQTVATDYVATDWDGTTGTKIWTAAKNGIYNKNIAGIGRDDKTTLFQKQSRSASDSLITVAAGDVVAASNAANAANIDDLSFFTWADNGAAATFSVATVGVANATARMARVWKVDRTNWSDQEVTFKAVQGGDRYLLVHATDPAFGAGTTEYAINTATGSVTINTANLPDGAYFTLATKIVGPACVNNGIAAWLRADYAAAANSWVDFSGNQVNATQATVANQPALAPAALNYNNALTFNGTTDYLQIPQAAIAGKFSFGNAARTIIGVGISATTADQLLFSYGSFVTNQASGIRASGGRPIFEGSGAANGVVGAVNAYPANKVGIISGRYVGGAGSAASIFTNSTTASATGAMSWATTISSEGAQIGKYVGENRWWNGNIGEVIVYNRNLTDAEFQRVSSYLALKYGITLSQTVATDYIASDGATKMWSAADNTIYNRRITGIGRDDCTELYQKQSLSVDTGIVAVAIGDAVAASNPDNAATIDNDNAWFVFADDGAAILYNTTISGLDNLTARMARTWKVDKTNWADAGVTFKLTGGNEKIYMVVSADATFDGADVSYQLDTDGNVTIPSVEIPDGAYFTFAKELNGPGFVNLGVQFWLRADDNVSTIDNWLDYSGNDNHATQATAANQSVFTPNAVNYNPAFDFDGTSDYMDFATNAGISGTNLFTVVSAQVRNSVGTGDGILSTQGTATNGFLHYYTAANKYAVGSSGVGAVSGTGTYATANIPYFNTTTRSAGNLFSLYTNGSADGTGTQAYNFLSSNLRLGNRDVTADIAFDGPINEVAVFNRALSATELRQVHSYMALKYGITMAGDYIATDGTTTYWTAANNTGYLNNITGIGRDDNTALYQKQSRSVNTAANGNMVVIGVGEIAATNKDNTGTFADDLSYLVWGDNGLTGTQATEYPALLDPGACSKITRLQREWKVQETGDAGDVQLQLYLTGLVPTSTSKSDIKLLIDDDGDFGNGGTTVADASAYDEATQVVRFDNINFVTGQYFTLVTDLTNQAPGGVITNLYTWYRADKGVTAAAGVSLWADQSATPKNVSGAAGAQPLYNTATNLINFNPNLGFDGVNDVLNATGISHSAAANGEDFFAVVLPNAVAGFHDIIGLGTLSSTNTATEFRFNTNRLEHLSNNGTALSITNPAATNGLVQLANGSRSNAGAASLLLNGATVAAGTINQYPAADYLNIGARRASAANSFFFNGRIAEVAIYNRQLNLSERQQVASYLAIKYGITLPHNYVDPAGNIVWDATVNTGYGFNITGIGRDDCNGLHQKQSKSVNATEALVTLGNYVGIAATNAANANNMDNATALLLGDNNANRTAWTATGAPLNRERLARTWKVQETGNIGTVTIQVPANSSAAGVKLPLEKDGSAYLLVSTSGDFVNDVTEVPMTLNGTDWEATVDFTTGQYFTFATNDACVSSTPLLTTYGAPSTTATDECYVDGWILFRDPVDNTRYIAAIYDPTGLIDRSKISVMVDATTPFADLGEASSTQAVRLMRRMLQVDCASCYDAVANPTPGFTVRMFYDPAEKGGAENVEANNMEALKTANGITDPHVFKWFKAAGKSVSDVVSGLYPGGIAAGGQEWFDGGLSTGQVAGVDYVDFASVNSFSTFGGVWSVNLLKVLPVTWVNVQAIPAGNNTIKVKWAVVAQINNAGFTVERSLDGIHYQAVASVSPQADIPGMASYYSADDNTVVPGVTYYYRIRQMDLDGRVGYSRIVSAQLNAGNLQYLRINPNPVTGPLRWEVVVPKAQSLQVSILDMKGRVLKVQRLQAQSGNNVYTMASAGFSRGAYLLKVVAEDGAVHTEKFIVP</sequence>